<dbReference type="PRINTS" id="PR00080">
    <property type="entry name" value="SDRFAMILY"/>
</dbReference>
<dbReference type="SMART" id="SM00822">
    <property type="entry name" value="PKS_KR"/>
    <property type="match status" value="1"/>
</dbReference>
<dbReference type="SMR" id="A0A1S3ZTM8"/>
<name>A0A1S3ZTM8_TOBAC</name>
<evidence type="ECO:0000313" key="5">
    <source>
        <dbReference type="RefSeq" id="XP_016467766.1"/>
    </source>
</evidence>
<accession>A0A1S3ZTM8</accession>
<dbReference type="AlphaFoldDB" id="A0A1S3ZTM8"/>
<evidence type="ECO:0000259" key="3">
    <source>
        <dbReference type="SMART" id="SM00822"/>
    </source>
</evidence>
<dbReference type="InterPro" id="IPR036291">
    <property type="entry name" value="NAD(P)-bd_dom_sf"/>
</dbReference>
<reference evidence="5" key="2">
    <citation type="submission" date="2025-08" db="UniProtKB">
        <authorList>
            <consortium name="RefSeq"/>
        </authorList>
    </citation>
    <scope>IDENTIFICATION</scope>
    <source>
        <tissue evidence="5">Leaf</tissue>
    </source>
</reference>
<proteinExistence type="inferred from homology"/>
<organism evidence="4 5">
    <name type="scientific">Nicotiana tabacum</name>
    <name type="common">Common tobacco</name>
    <dbReference type="NCBI Taxonomy" id="4097"/>
    <lineage>
        <taxon>Eukaryota</taxon>
        <taxon>Viridiplantae</taxon>
        <taxon>Streptophyta</taxon>
        <taxon>Embryophyta</taxon>
        <taxon>Tracheophyta</taxon>
        <taxon>Spermatophyta</taxon>
        <taxon>Magnoliopsida</taxon>
        <taxon>eudicotyledons</taxon>
        <taxon>Gunneridae</taxon>
        <taxon>Pentapetalae</taxon>
        <taxon>asterids</taxon>
        <taxon>lamiids</taxon>
        <taxon>Solanales</taxon>
        <taxon>Solanaceae</taxon>
        <taxon>Nicotianoideae</taxon>
        <taxon>Nicotianeae</taxon>
        <taxon>Nicotiana</taxon>
    </lineage>
</organism>
<reference evidence="4" key="1">
    <citation type="journal article" date="2014" name="Nat. Commun.">
        <title>The tobacco genome sequence and its comparison with those of tomato and potato.</title>
        <authorList>
            <person name="Sierro N."/>
            <person name="Battey J.N."/>
            <person name="Ouadi S."/>
            <person name="Bakaher N."/>
            <person name="Bovet L."/>
            <person name="Willig A."/>
            <person name="Goepfert S."/>
            <person name="Peitsch M.C."/>
            <person name="Ivanov N.V."/>
        </authorList>
    </citation>
    <scope>NUCLEOTIDE SEQUENCE [LARGE SCALE GENOMIC DNA]</scope>
</reference>
<dbReference type="GO" id="GO:0016616">
    <property type="term" value="F:oxidoreductase activity, acting on the CH-OH group of donors, NAD or NADP as acceptor"/>
    <property type="evidence" value="ECO:0007669"/>
    <property type="project" value="UniProtKB-ARBA"/>
</dbReference>
<dbReference type="GeneID" id="107790362"/>
<keyword evidence="2" id="KW-0560">Oxidoreductase</keyword>
<sequence>MAEVNVDIAQQSSQGQNLPLQDRVAIVTGSSRGIGKAIALHLASLGAKLVINYSSNSTKADDVVSQINSISNSSLRAIAVKANISDPDQVKSLFDAAESAFQSPVNILVNSAAVLDAKYPSILNTTVEDFDRTFEVNARGAFICCKEGASRIKRGGGGRIICLTTSLAAAFKPGYGAYTASKAAVEAMVKILAKELKGTGITANCVAPGPIATDMFYNGRTEEMIKRVIDECPNGRLGQTEDVAPVVGFLAVYDGCSSLNQIIRGFEFELWVWKNSWQGTVPEWGSSRYEFEYNRAPMQIPDTRRETKKRYLSGFNLCHFVWF</sequence>
<dbReference type="PANTHER" id="PTHR48107:SF7">
    <property type="entry name" value="RE15974P"/>
    <property type="match status" value="1"/>
</dbReference>
<evidence type="ECO:0000256" key="1">
    <source>
        <dbReference type="ARBA" id="ARBA00006484"/>
    </source>
</evidence>
<dbReference type="PaxDb" id="4097-A0A1S3ZTM8"/>
<evidence type="ECO:0000313" key="4">
    <source>
        <dbReference type="Proteomes" id="UP000790787"/>
    </source>
</evidence>
<dbReference type="KEGG" id="nta:107790362"/>
<dbReference type="PANTHER" id="PTHR48107">
    <property type="entry name" value="NADPH-DEPENDENT ALDEHYDE REDUCTASE-LIKE PROTEIN, CHLOROPLASTIC-RELATED"/>
    <property type="match status" value="1"/>
</dbReference>
<dbReference type="SUPFAM" id="SSF51735">
    <property type="entry name" value="NAD(P)-binding Rossmann-fold domains"/>
    <property type="match status" value="1"/>
</dbReference>
<dbReference type="STRING" id="4097.A0A1S3ZTM8"/>
<dbReference type="OrthoDB" id="1669814at2759"/>
<dbReference type="Pfam" id="PF13561">
    <property type="entry name" value="adh_short_C2"/>
    <property type="match status" value="1"/>
</dbReference>
<dbReference type="Gene3D" id="3.40.50.720">
    <property type="entry name" value="NAD(P)-binding Rossmann-like Domain"/>
    <property type="match status" value="1"/>
</dbReference>
<protein>
    <submittedName>
        <fullName evidence="5">NADPH-dependent aldehyde reductase-like protein, chloroplastic isoform X1</fullName>
    </submittedName>
    <submittedName>
        <fullName evidence="5">Short-chain type dehydrogenase/reductase isoform X1</fullName>
    </submittedName>
</protein>
<comment type="similarity">
    <text evidence="1">Belongs to the short-chain dehydrogenases/reductases (SDR) family.</text>
</comment>
<dbReference type="RefSeq" id="XP_016467766.1">
    <property type="nucleotide sequence ID" value="XM_016612280.2"/>
</dbReference>
<evidence type="ECO:0000256" key="2">
    <source>
        <dbReference type="ARBA" id="ARBA00023002"/>
    </source>
</evidence>
<dbReference type="RefSeq" id="XP_016467766.1">
    <property type="nucleotide sequence ID" value="XM_016612280.1"/>
</dbReference>
<dbReference type="FunFam" id="3.40.50.720:FF:000084">
    <property type="entry name" value="Short-chain dehydrogenase reductase"/>
    <property type="match status" value="1"/>
</dbReference>
<gene>
    <name evidence="5" type="primary">LOC107790362</name>
</gene>
<dbReference type="InterPro" id="IPR002347">
    <property type="entry name" value="SDR_fam"/>
</dbReference>
<feature type="domain" description="Ketoreductase" evidence="3">
    <location>
        <begin position="23"/>
        <end position="209"/>
    </location>
</feature>
<dbReference type="PRINTS" id="PR00081">
    <property type="entry name" value="GDHRDH"/>
</dbReference>
<dbReference type="InterPro" id="IPR057326">
    <property type="entry name" value="KR_dom"/>
</dbReference>
<dbReference type="Proteomes" id="UP000790787">
    <property type="component" value="Chromosome 6"/>
</dbReference>
<keyword evidence="4" id="KW-1185">Reference proteome</keyword>